<reference evidence="2 3" key="1">
    <citation type="submission" date="2013-08" db="EMBL/GenBank/DDBJ databases">
        <authorList>
            <person name="Weinstock G."/>
            <person name="Sodergren E."/>
            <person name="Wylie T."/>
            <person name="Fulton L."/>
            <person name="Fulton R."/>
            <person name="Fronick C."/>
            <person name="O'Laughlin M."/>
            <person name="Godfrey J."/>
            <person name="Miner T."/>
            <person name="Herter B."/>
            <person name="Appelbaum E."/>
            <person name="Cordes M."/>
            <person name="Lek S."/>
            <person name="Wollam A."/>
            <person name="Pepin K.H."/>
            <person name="Palsikar V.B."/>
            <person name="Mitreva M."/>
            <person name="Wilson R.K."/>
        </authorList>
    </citation>
    <scope>NUCLEOTIDE SEQUENCE [LARGE SCALE GENOMIC DNA]</scope>
    <source>
        <strain evidence="2 3">ATCC BAA-474</strain>
    </source>
</reference>
<protein>
    <submittedName>
        <fullName evidence="2">Uncharacterized protein</fullName>
    </submittedName>
</protein>
<keyword evidence="3" id="KW-1185">Reference proteome</keyword>
<dbReference type="eggNOG" id="ENOG502ZAUC">
    <property type="taxonomic scope" value="Bacteria"/>
</dbReference>
<dbReference type="AlphaFoldDB" id="U7VDW0"/>
<feature type="coiled-coil region" evidence="1">
    <location>
        <begin position="116"/>
        <end position="187"/>
    </location>
</feature>
<dbReference type="RefSeq" id="WP_023049901.1">
    <property type="nucleotide sequence ID" value="NZ_CP173065.2"/>
</dbReference>
<evidence type="ECO:0000256" key="1">
    <source>
        <dbReference type="SAM" id="Coils"/>
    </source>
</evidence>
<dbReference type="EMBL" id="AXZF01000015">
    <property type="protein sequence ID" value="ERT69661.1"/>
    <property type="molecule type" value="Genomic_DNA"/>
</dbReference>
<keyword evidence="1" id="KW-0175">Coiled coil</keyword>
<organism evidence="2 3">
    <name type="scientific">Cetobacterium somerae ATCC BAA-474</name>
    <dbReference type="NCBI Taxonomy" id="1319815"/>
    <lineage>
        <taxon>Bacteria</taxon>
        <taxon>Fusobacteriati</taxon>
        <taxon>Fusobacteriota</taxon>
        <taxon>Fusobacteriia</taxon>
        <taxon>Fusobacteriales</taxon>
        <taxon>Fusobacteriaceae</taxon>
        <taxon>Cetobacterium</taxon>
    </lineage>
</organism>
<dbReference type="STRING" id="1319815.HMPREF0202_00352"/>
<gene>
    <name evidence="2" type="ORF">HMPREF0202_00352</name>
</gene>
<name>U7VDW0_9FUSO</name>
<accession>U7VDW0</accession>
<sequence>MKKEEFISYAQEVILTVLKITSTQLDKLREMGDISGEEILTEKVLLPYEKIYGALLEMKVDKMNEEEFNSFKDMVEEIREKNRLPLEKIQETLKKREELKNKSGAIVVKRFFKYNLNRLLDKKDKILNRYNQLATEEQNLENLLKDTIQEEEQFDIIYKLQPVREKLRDTEDKYLVVEKDINQLKKKLESKWPYEIYGVVSEEELLETYKEAFKMED</sequence>
<dbReference type="Proteomes" id="UP000017081">
    <property type="component" value="Unassembled WGS sequence"/>
</dbReference>
<comment type="caution">
    <text evidence="2">The sequence shown here is derived from an EMBL/GenBank/DDBJ whole genome shotgun (WGS) entry which is preliminary data.</text>
</comment>
<evidence type="ECO:0000313" key="2">
    <source>
        <dbReference type="EMBL" id="ERT69661.1"/>
    </source>
</evidence>
<evidence type="ECO:0000313" key="3">
    <source>
        <dbReference type="Proteomes" id="UP000017081"/>
    </source>
</evidence>
<dbReference type="HOGENOM" id="CLU_1259910_0_0_0"/>
<proteinExistence type="predicted"/>